<reference evidence="2 3" key="1">
    <citation type="submission" date="2023-02" db="EMBL/GenBank/DDBJ databases">
        <authorList>
            <person name="Maleckis M."/>
        </authorList>
    </citation>
    <scope>NUCLEOTIDE SEQUENCE [LARGE SCALE GENOMIC DNA]</scope>
    <source>
        <strain evidence="2 3">P8-A2</strain>
    </source>
</reference>
<dbReference type="InterPro" id="IPR002525">
    <property type="entry name" value="Transp_IS110-like_N"/>
</dbReference>
<gene>
    <name evidence="2" type="ORF">PU648_58395</name>
</gene>
<evidence type="ECO:0000313" key="3">
    <source>
        <dbReference type="Proteomes" id="UP001257627"/>
    </source>
</evidence>
<dbReference type="Pfam" id="PF01548">
    <property type="entry name" value="DEDD_Tnp_IS110"/>
    <property type="match status" value="1"/>
</dbReference>
<organism evidence="2 3">
    <name type="scientific">Streptomyces mirabilis</name>
    <dbReference type="NCBI Taxonomy" id="68239"/>
    <lineage>
        <taxon>Bacteria</taxon>
        <taxon>Bacillati</taxon>
        <taxon>Actinomycetota</taxon>
        <taxon>Actinomycetes</taxon>
        <taxon>Kitasatosporales</taxon>
        <taxon>Streptomycetaceae</taxon>
        <taxon>Streptomyces</taxon>
    </lineage>
</organism>
<dbReference type="EMBL" id="JARAKF010000006">
    <property type="protein sequence ID" value="MDU9001815.1"/>
    <property type="molecule type" value="Genomic_DNA"/>
</dbReference>
<dbReference type="Proteomes" id="UP001257627">
    <property type="component" value="Unassembled WGS sequence"/>
</dbReference>
<accession>A0ABU3V6M4</accession>
<protein>
    <submittedName>
        <fullName evidence="2">Transposase</fullName>
    </submittedName>
</protein>
<sequence length="124" mass="14149">MILLGVDPHKSTHTATAVDPASNQQLESLRTEASLTEYRRLLAWGRRWPQRKWMVENASGLGRHLAQWLIARGETVIDVPATATSRVRRLTRQAWPCRRPGPLLPPSARKRCEMAGTRRYVAQR</sequence>
<keyword evidence="3" id="KW-1185">Reference proteome</keyword>
<proteinExistence type="predicted"/>
<evidence type="ECO:0000313" key="2">
    <source>
        <dbReference type="EMBL" id="MDU9001815.1"/>
    </source>
</evidence>
<evidence type="ECO:0000259" key="1">
    <source>
        <dbReference type="Pfam" id="PF01548"/>
    </source>
</evidence>
<comment type="caution">
    <text evidence="2">The sequence shown here is derived from an EMBL/GenBank/DDBJ whole genome shotgun (WGS) entry which is preliminary data.</text>
</comment>
<name>A0ABU3V6M4_9ACTN</name>
<feature type="domain" description="Transposase IS110-like N-terminal" evidence="1">
    <location>
        <begin position="4"/>
        <end position="92"/>
    </location>
</feature>